<feature type="chain" id="PRO_5045917590" description="Lipoprotein" evidence="1">
    <location>
        <begin position="22"/>
        <end position="129"/>
    </location>
</feature>
<comment type="caution">
    <text evidence="2">The sequence shown here is derived from an EMBL/GenBank/DDBJ whole genome shotgun (WGS) entry which is preliminary data.</text>
</comment>
<keyword evidence="1" id="KW-0732">Signal</keyword>
<sequence length="129" mass="14528">MKNIKRLVFVTLITLSVFSCSKDEEVNPDPNTSDNFTNNPYSTQKGLCCGVIGRHKIIPGKKYLYELTSSIENGTFNWEVNNSSMVIVSAYEKYAYVQFNSNFTSGKISVYATDDTGQFCDVHLDITKQ</sequence>
<dbReference type="EMBL" id="JACRUN010000006">
    <property type="protein sequence ID" value="MBC5835406.1"/>
    <property type="molecule type" value="Genomic_DNA"/>
</dbReference>
<evidence type="ECO:0000256" key="1">
    <source>
        <dbReference type="SAM" id="SignalP"/>
    </source>
</evidence>
<proteinExistence type="predicted"/>
<evidence type="ECO:0008006" key="4">
    <source>
        <dbReference type="Google" id="ProtNLM"/>
    </source>
</evidence>
<dbReference type="PROSITE" id="PS51257">
    <property type="entry name" value="PROKAR_LIPOPROTEIN"/>
    <property type="match status" value="1"/>
</dbReference>
<gene>
    <name evidence="2" type="ORF">H8R27_10975</name>
</gene>
<dbReference type="RefSeq" id="WP_166125857.1">
    <property type="nucleotide sequence ID" value="NZ_JAANOQ010000002.1"/>
</dbReference>
<feature type="signal peptide" evidence="1">
    <location>
        <begin position="1"/>
        <end position="21"/>
    </location>
</feature>
<protein>
    <recommendedName>
        <fullName evidence="4">Lipoprotein</fullName>
    </recommendedName>
</protein>
<dbReference type="Proteomes" id="UP000605990">
    <property type="component" value="Unassembled WGS sequence"/>
</dbReference>
<evidence type="ECO:0000313" key="3">
    <source>
        <dbReference type="Proteomes" id="UP000605990"/>
    </source>
</evidence>
<name>A0ABR7J050_9FLAO</name>
<evidence type="ECO:0000313" key="2">
    <source>
        <dbReference type="EMBL" id="MBC5835406.1"/>
    </source>
</evidence>
<reference evidence="2 3" key="1">
    <citation type="submission" date="2020-08" db="EMBL/GenBank/DDBJ databases">
        <title>Description of novel Flavobacterium F-408 isolate.</title>
        <authorList>
            <person name="Saticioglu I.B."/>
            <person name="Duman M."/>
            <person name="Altun S."/>
        </authorList>
    </citation>
    <scope>NUCLEOTIDE SEQUENCE [LARGE SCALE GENOMIC DNA]</scope>
    <source>
        <strain evidence="2 3">F-408</strain>
    </source>
</reference>
<accession>A0ABR7J050</accession>
<keyword evidence="3" id="KW-1185">Reference proteome</keyword>
<organism evidence="2 3">
    <name type="scientific">Flavobacterium bernardetii</name>
    <dbReference type="NCBI Taxonomy" id="2813823"/>
    <lineage>
        <taxon>Bacteria</taxon>
        <taxon>Pseudomonadati</taxon>
        <taxon>Bacteroidota</taxon>
        <taxon>Flavobacteriia</taxon>
        <taxon>Flavobacteriales</taxon>
        <taxon>Flavobacteriaceae</taxon>
        <taxon>Flavobacterium</taxon>
    </lineage>
</organism>